<dbReference type="PANTHER" id="PTHR34203:SF15">
    <property type="entry name" value="SLL1173 PROTEIN"/>
    <property type="match status" value="1"/>
</dbReference>
<feature type="domain" description="Methyltransferase FkbM" evidence="1">
    <location>
        <begin position="83"/>
        <end position="250"/>
    </location>
</feature>
<dbReference type="EMBL" id="MHLE01000010">
    <property type="protein sequence ID" value="OGZ03089.1"/>
    <property type="molecule type" value="Genomic_DNA"/>
</dbReference>
<dbReference type="InterPro" id="IPR052514">
    <property type="entry name" value="SAM-dependent_MTase"/>
</dbReference>
<dbReference type="Gene3D" id="3.40.50.150">
    <property type="entry name" value="Vaccinia Virus protein VP39"/>
    <property type="match status" value="1"/>
</dbReference>
<dbReference type="Pfam" id="PF05050">
    <property type="entry name" value="Methyltransf_21"/>
    <property type="match status" value="1"/>
</dbReference>
<accession>A0A1G2CP19</accession>
<comment type="caution">
    <text evidence="2">The sequence shown here is derived from an EMBL/GenBank/DDBJ whole genome shotgun (WGS) entry which is preliminary data.</text>
</comment>
<dbReference type="InterPro" id="IPR029063">
    <property type="entry name" value="SAM-dependent_MTases_sf"/>
</dbReference>
<organism evidence="2 3">
    <name type="scientific">Candidatus Liptonbacteria bacterium RIFOXYB1_FULL_36_10</name>
    <dbReference type="NCBI Taxonomy" id="1798654"/>
    <lineage>
        <taxon>Bacteria</taxon>
        <taxon>Candidatus Liptoniibacteriota</taxon>
    </lineage>
</organism>
<gene>
    <name evidence="2" type="ORF">A2390_02600</name>
</gene>
<evidence type="ECO:0000259" key="1">
    <source>
        <dbReference type="Pfam" id="PF05050"/>
    </source>
</evidence>
<dbReference type="Proteomes" id="UP000178599">
    <property type="component" value="Unassembled WGS sequence"/>
</dbReference>
<evidence type="ECO:0000313" key="3">
    <source>
        <dbReference type="Proteomes" id="UP000178599"/>
    </source>
</evidence>
<dbReference type="SUPFAM" id="SSF53335">
    <property type="entry name" value="S-adenosyl-L-methionine-dependent methyltransferases"/>
    <property type="match status" value="1"/>
</dbReference>
<dbReference type="PANTHER" id="PTHR34203">
    <property type="entry name" value="METHYLTRANSFERASE, FKBM FAMILY PROTEIN"/>
    <property type="match status" value="1"/>
</dbReference>
<reference evidence="2 3" key="1">
    <citation type="journal article" date="2016" name="Nat. Commun.">
        <title>Thousands of microbial genomes shed light on interconnected biogeochemical processes in an aquifer system.</title>
        <authorList>
            <person name="Anantharaman K."/>
            <person name="Brown C.T."/>
            <person name="Hug L.A."/>
            <person name="Sharon I."/>
            <person name="Castelle C.J."/>
            <person name="Probst A.J."/>
            <person name="Thomas B.C."/>
            <person name="Singh A."/>
            <person name="Wilkins M.J."/>
            <person name="Karaoz U."/>
            <person name="Brodie E.L."/>
            <person name="Williams K.H."/>
            <person name="Hubbard S.S."/>
            <person name="Banfield J.F."/>
        </authorList>
    </citation>
    <scope>NUCLEOTIDE SEQUENCE [LARGE SCALE GENOMIC DNA]</scope>
</reference>
<name>A0A1G2CP19_9BACT</name>
<sequence length="286" mass="32665">MSFLLSKLKKLIPSSSKKIIRKILEKIKIILRSRTVIKKIDGIIYKLDLREFIDYEIYKNGCFEPETTKAIELLSKPGFTIIDIGANSGCHTLRFAKIVGPNGKVFAFEPMSWAFKKLKENVSLNKFKNIILEQKALSNKKENNVSVNFSCSWPINTNSKKLHPIHKGKIMEDKSDFITLDEYLEKNKVGKINLIKLDVDGFELKILKGTLKTIKTSHPIIILEIGRYTLKEQGDYPEDLVDLLLKENYQVCNESNLKPFSNRSALINSIPDKKTINVIALPLNLK</sequence>
<dbReference type="NCBIfam" id="TIGR01444">
    <property type="entry name" value="fkbM_fam"/>
    <property type="match status" value="1"/>
</dbReference>
<proteinExistence type="predicted"/>
<dbReference type="InterPro" id="IPR006342">
    <property type="entry name" value="FkbM_mtfrase"/>
</dbReference>
<protein>
    <recommendedName>
        <fullName evidence="1">Methyltransferase FkbM domain-containing protein</fullName>
    </recommendedName>
</protein>
<evidence type="ECO:0000313" key="2">
    <source>
        <dbReference type="EMBL" id="OGZ03089.1"/>
    </source>
</evidence>
<dbReference type="AlphaFoldDB" id="A0A1G2CP19"/>